<gene>
    <name evidence="2" type="ORF">E4K66_29950</name>
</gene>
<keyword evidence="3" id="KW-1185">Reference proteome</keyword>
<dbReference type="GO" id="GO:0008757">
    <property type="term" value="F:S-adenosylmethionine-dependent methyltransferase activity"/>
    <property type="evidence" value="ECO:0007669"/>
    <property type="project" value="InterPro"/>
</dbReference>
<evidence type="ECO:0000313" key="3">
    <source>
        <dbReference type="Proteomes" id="UP000298225"/>
    </source>
</evidence>
<dbReference type="GO" id="GO:0032259">
    <property type="term" value="P:methylation"/>
    <property type="evidence" value="ECO:0007669"/>
    <property type="project" value="UniProtKB-KW"/>
</dbReference>
<accession>A0A4Y9KY35</accession>
<name>A0A4Y9KY35_9BRAD</name>
<proteinExistence type="predicted"/>
<sequence length="288" mass="32169">MGLSSYVPWWAKLGIKLGLARLPVPYALWKRIGLFRHGEMMVPERAISAFASHFQSAVQNGQVPEKFRSLELGPGDSVLSGFVARAFGAEKAWLADAGPFAETDIASCRALLELLASRGHAVAPLKSATLPDAMKEYGVVYLTDGTSSLKAIPDQSIDFTWSQVVLEHIYRDEFPALMKELRRVVAPGGIGVHSIDFRDHLGGGLNNLRFGDDVWETQAFRTSGFYTNRIRPREMIDLMKAAGFRVEVISEQRWPKLPLARDRMASQFRAFADEDFLVCEIRVIMRPV</sequence>
<dbReference type="Pfam" id="PF08241">
    <property type="entry name" value="Methyltransf_11"/>
    <property type="match status" value="1"/>
</dbReference>
<dbReference type="RefSeq" id="WP_135171120.1">
    <property type="nucleotide sequence ID" value="NZ_SPQU01000018.1"/>
</dbReference>
<keyword evidence="2" id="KW-0489">Methyltransferase</keyword>
<reference evidence="2 3" key="1">
    <citation type="submission" date="2019-03" db="EMBL/GenBank/DDBJ databases">
        <title>Bradyrhizobium strains diversity isolated from Chamaecrista fasciculata.</title>
        <authorList>
            <person name="Urquiaga M.C.O."/>
            <person name="Hungria M."/>
            <person name="Delamuta J.R.M."/>
        </authorList>
    </citation>
    <scope>NUCLEOTIDE SEQUENCE [LARGE SCALE GENOMIC DNA]</scope>
    <source>
        <strain evidence="2 3">CNPSo 3424</strain>
    </source>
</reference>
<dbReference type="InterPro" id="IPR013216">
    <property type="entry name" value="Methyltransf_11"/>
</dbReference>
<comment type="caution">
    <text evidence="2">The sequence shown here is derived from an EMBL/GenBank/DDBJ whole genome shotgun (WGS) entry which is preliminary data.</text>
</comment>
<dbReference type="AlphaFoldDB" id="A0A4Y9KY35"/>
<organism evidence="2 3">
    <name type="scientific">Bradyrhizobium frederickii</name>
    <dbReference type="NCBI Taxonomy" id="2560054"/>
    <lineage>
        <taxon>Bacteria</taxon>
        <taxon>Pseudomonadati</taxon>
        <taxon>Pseudomonadota</taxon>
        <taxon>Alphaproteobacteria</taxon>
        <taxon>Hyphomicrobiales</taxon>
        <taxon>Nitrobacteraceae</taxon>
        <taxon>Bradyrhizobium</taxon>
    </lineage>
</organism>
<dbReference type="EMBL" id="SPQU01000018">
    <property type="protein sequence ID" value="TFV34844.1"/>
    <property type="molecule type" value="Genomic_DNA"/>
</dbReference>
<keyword evidence="2" id="KW-0808">Transferase</keyword>
<dbReference type="Gene3D" id="3.40.50.150">
    <property type="entry name" value="Vaccinia Virus protein VP39"/>
    <property type="match status" value="1"/>
</dbReference>
<dbReference type="Proteomes" id="UP000298225">
    <property type="component" value="Unassembled WGS sequence"/>
</dbReference>
<feature type="domain" description="Methyltransferase type 11" evidence="1">
    <location>
        <begin position="146"/>
        <end position="190"/>
    </location>
</feature>
<dbReference type="InterPro" id="IPR029063">
    <property type="entry name" value="SAM-dependent_MTases_sf"/>
</dbReference>
<protein>
    <submittedName>
        <fullName evidence="2">Methyltransferase domain-containing protein</fullName>
    </submittedName>
</protein>
<evidence type="ECO:0000313" key="2">
    <source>
        <dbReference type="EMBL" id="TFV34844.1"/>
    </source>
</evidence>
<dbReference type="SUPFAM" id="SSF53335">
    <property type="entry name" value="S-adenosyl-L-methionine-dependent methyltransferases"/>
    <property type="match status" value="1"/>
</dbReference>
<dbReference type="OrthoDB" id="7261154at2"/>
<evidence type="ECO:0000259" key="1">
    <source>
        <dbReference type="Pfam" id="PF08241"/>
    </source>
</evidence>